<organism evidence="2 3">
    <name type="scientific">Candidatus Gottesmanbacteria bacterium RIFCSPHIGHO2_01_FULL_40_15</name>
    <dbReference type="NCBI Taxonomy" id="1798376"/>
    <lineage>
        <taxon>Bacteria</taxon>
        <taxon>Candidatus Gottesmaniibacteriota</taxon>
    </lineage>
</organism>
<name>A0A1F5Z3H8_9BACT</name>
<dbReference type="EMBL" id="MFJF01000012">
    <property type="protein sequence ID" value="OGG06976.1"/>
    <property type="molecule type" value="Genomic_DNA"/>
</dbReference>
<evidence type="ECO:0000313" key="3">
    <source>
        <dbReference type="Proteomes" id="UP000177354"/>
    </source>
</evidence>
<protein>
    <submittedName>
        <fullName evidence="2">Uncharacterized protein</fullName>
    </submittedName>
</protein>
<reference evidence="2 3" key="1">
    <citation type="journal article" date="2016" name="Nat. Commun.">
        <title>Thousands of microbial genomes shed light on interconnected biogeochemical processes in an aquifer system.</title>
        <authorList>
            <person name="Anantharaman K."/>
            <person name="Brown C.T."/>
            <person name="Hug L.A."/>
            <person name="Sharon I."/>
            <person name="Castelle C.J."/>
            <person name="Probst A.J."/>
            <person name="Thomas B.C."/>
            <person name="Singh A."/>
            <person name="Wilkins M.J."/>
            <person name="Karaoz U."/>
            <person name="Brodie E.L."/>
            <person name="Williams K.H."/>
            <person name="Hubbard S.S."/>
            <person name="Banfield J.F."/>
        </authorList>
    </citation>
    <scope>NUCLEOTIDE SEQUENCE [LARGE SCALE GENOMIC DNA]</scope>
</reference>
<feature type="transmembrane region" description="Helical" evidence="1">
    <location>
        <begin position="12"/>
        <end position="32"/>
    </location>
</feature>
<dbReference type="Pfam" id="PF18895">
    <property type="entry name" value="T4SS_pilin"/>
    <property type="match status" value="1"/>
</dbReference>
<sequence>MAGFFHLIRPVFAQGLGCGGGLGPIAAALCNINPGDTSKVGTRLNIAISGIIGFLTIIAALWFVIQFIIAGFNWINAGGDKSAAQAAQQKITNAIVGLLIVVLAWVIAGLLGVLLGIDILNPGAMLQKLII</sequence>
<keyword evidence="1" id="KW-0472">Membrane</keyword>
<evidence type="ECO:0000313" key="2">
    <source>
        <dbReference type="EMBL" id="OGG06976.1"/>
    </source>
</evidence>
<comment type="caution">
    <text evidence="2">The sequence shown here is derived from an EMBL/GenBank/DDBJ whole genome shotgun (WGS) entry which is preliminary data.</text>
</comment>
<keyword evidence="1" id="KW-0812">Transmembrane</keyword>
<dbReference type="Proteomes" id="UP000177354">
    <property type="component" value="Unassembled WGS sequence"/>
</dbReference>
<keyword evidence="1" id="KW-1133">Transmembrane helix</keyword>
<dbReference type="InterPro" id="IPR043993">
    <property type="entry name" value="T4SS_pilin"/>
</dbReference>
<dbReference type="AlphaFoldDB" id="A0A1F5Z3H8"/>
<evidence type="ECO:0000256" key="1">
    <source>
        <dbReference type="SAM" id="Phobius"/>
    </source>
</evidence>
<feature type="transmembrane region" description="Helical" evidence="1">
    <location>
        <begin position="44"/>
        <end position="75"/>
    </location>
</feature>
<gene>
    <name evidence="2" type="ORF">A2777_03845</name>
</gene>
<accession>A0A1F5Z3H8</accession>
<proteinExistence type="predicted"/>
<feature type="transmembrane region" description="Helical" evidence="1">
    <location>
        <begin position="95"/>
        <end position="120"/>
    </location>
</feature>